<keyword evidence="2 5" id="KW-0808">Transferase</keyword>
<feature type="binding site" evidence="5">
    <location>
        <position position="124"/>
    </location>
    <ligand>
        <name>S-adenosyl-L-methionine</name>
        <dbReference type="ChEBI" id="CHEBI:59789"/>
    </ligand>
</feature>
<keyword evidence="5" id="KW-0472">Membrane</keyword>
<dbReference type="AlphaFoldDB" id="A0ABD2AQI9"/>
<dbReference type="GO" id="GO:0046872">
    <property type="term" value="F:metal ion binding"/>
    <property type="evidence" value="ECO:0007669"/>
    <property type="project" value="UniProtKB-KW"/>
</dbReference>
<comment type="subunit">
    <text evidence="5">Component of a multi-subunit COQ enzyme complex.</text>
</comment>
<feature type="binding site" evidence="5">
    <location>
        <position position="175"/>
    </location>
    <ligand>
        <name>Mg(2+)</name>
        <dbReference type="ChEBI" id="CHEBI:18420"/>
    </ligand>
</feature>
<dbReference type="GO" id="GO:0031314">
    <property type="term" value="C:extrinsic component of mitochondrial inner membrane"/>
    <property type="evidence" value="ECO:0007669"/>
    <property type="project" value="UniProtKB-UniRule"/>
</dbReference>
<dbReference type="GO" id="GO:0061542">
    <property type="term" value="F:3-demethylubiquinol 3-O-methyltransferase activity"/>
    <property type="evidence" value="ECO:0007669"/>
    <property type="project" value="UniProtKB-UniRule"/>
</dbReference>
<feature type="binding site" evidence="5">
    <location>
        <position position="72"/>
    </location>
    <ligand>
        <name>S-adenosyl-L-methionine</name>
        <dbReference type="ChEBI" id="CHEBI:59789"/>
    </ligand>
</feature>
<proteinExistence type="inferred from homology"/>
<evidence type="ECO:0000256" key="2">
    <source>
        <dbReference type="ARBA" id="ARBA00022679"/>
    </source>
</evidence>
<dbReference type="HAMAP" id="MF_00472">
    <property type="entry name" value="UbiG"/>
    <property type="match status" value="1"/>
</dbReference>
<evidence type="ECO:0000313" key="6">
    <source>
        <dbReference type="EMBL" id="KAL2722775.1"/>
    </source>
</evidence>
<keyword evidence="5" id="KW-0496">Mitochondrion</keyword>
<protein>
    <recommendedName>
        <fullName evidence="5">Ubiquinone biosynthesis O-methyltransferase, mitochondrial</fullName>
    </recommendedName>
    <alternativeName>
        <fullName evidence="5">3-demethylubiquinol 3-O-methyltransferase</fullName>
        <ecNumber evidence="5">2.1.1.64</ecNumber>
    </alternativeName>
    <alternativeName>
        <fullName evidence="5">3-demethylubiquinone 3-O-methyltransferase</fullName>
        <ecNumber evidence="5">2.1.1.-</ecNumber>
    </alternativeName>
    <alternativeName>
        <fullName evidence="5">Polyprenyldihydroxybenzoate methyltransferase</fullName>
        <ecNumber evidence="5">2.1.1.114</ecNumber>
    </alternativeName>
</protein>
<comment type="catalytic activity">
    <reaction evidence="5">
        <text>a 3-demethylubiquinol + S-adenosyl-L-methionine = a ubiquinol + S-adenosyl-L-homocysteine + H(+)</text>
        <dbReference type="Rhea" id="RHEA:44380"/>
        <dbReference type="Rhea" id="RHEA-COMP:9566"/>
        <dbReference type="Rhea" id="RHEA-COMP:10914"/>
        <dbReference type="ChEBI" id="CHEBI:15378"/>
        <dbReference type="ChEBI" id="CHEBI:17976"/>
        <dbReference type="ChEBI" id="CHEBI:57856"/>
        <dbReference type="ChEBI" id="CHEBI:59789"/>
        <dbReference type="ChEBI" id="CHEBI:84422"/>
        <dbReference type="EC" id="2.1.1.64"/>
    </reaction>
</comment>
<dbReference type="Pfam" id="PF13489">
    <property type="entry name" value="Methyltransf_23"/>
    <property type="match status" value="1"/>
</dbReference>
<keyword evidence="5" id="KW-0999">Mitochondrion inner membrane</keyword>
<dbReference type="EC" id="2.1.1.64" evidence="5"/>
<comment type="caution">
    <text evidence="6">The sequence shown here is derived from an EMBL/GenBank/DDBJ whole genome shotgun (WGS) entry which is preliminary data.</text>
</comment>
<accession>A0ABD2AQI9</accession>
<keyword evidence="7" id="KW-1185">Reference proteome</keyword>
<dbReference type="NCBIfam" id="TIGR01983">
    <property type="entry name" value="UbiG"/>
    <property type="match status" value="1"/>
</dbReference>
<dbReference type="EC" id="2.1.1.114" evidence="5"/>
<dbReference type="EC" id="2.1.1.-" evidence="5"/>
<keyword evidence="5" id="KW-0460">Magnesium</keyword>
<dbReference type="PANTHER" id="PTHR43464:SF19">
    <property type="entry name" value="UBIQUINONE BIOSYNTHESIS O-METHYLTRANSFERASE, MITOCHONDRIAL"/>
    <property type="match status" value="1"/>
</dbReference>
<keyword evidence="4 5" id="KW-0949">S-adenosyl-L-methionine</keyword>
<dbReference type="GO" id="GO:0010420">
    <property type="term" value="F:polyprenyldihydroxybenzoate methyltransferase activity"/>
    <property type="evidence" value="ECO:0007669"/>
    <property type="project" value="UniProtKB-UniRule"/>
</dbReference>
<dbReference type="SUPFAM" id="SSF53335">
    <property type="entry name" value="S-adenosyl-L-methionine-dependent methyltransferases"/>
    <property type="match status" value="1"/>
</dbReference>
<dbReference type="Gene3D" id="3.40.50.150">
    <property type="entry name" value="Vaccinia Virus protein VP39"/>
    <property type="match status" value="1"/>
</dbReference>
<comment type="catalytic activity">
    <reaction evidence="5">
        <text>a 3,4-dihydroxy-5-(all-trans-polyprenyl)benzoate + S-adenosyl-L-methionine = a 4-hydroxy-3-methoxy-5-(all-trans-polyprenyl)benzoate + S-adenosyl-L-homocysteine + H(+)</text>
        <dbReference type="Rhea" id="RHEA:44452"/>
        <dbReference type="Rhea" id="RHEA-COMP:10930"/>
        <dbReference type="Rhea" id="RHEA-COMP:10931"/>
        <dbReference type="ChEBI" id="CHEBI:15378"/>
        <dbReference type="ChEBI" id="CHEBI:57856"/>
        <dbReference type="ChEBI" id="CHEBI:59789"/>
        <dbReference type="ChEBI" id="CHEBI:64694"/>
        <dbReference type="ChEBI" id="CHEBI:84443"/>
        <dbReference type="EC" id="2.1.1.114"/>
    </reaction>
</comment>
<sequence>MKSLKIVMLRNMAGKFILRNNSSETPKYVTNSIRPIGSTTDSKEIEFFGKLNNKWWDPNGHLALLHIMNHIRVQFVRDGLANTGIIKDDTNLPLEGTKIVDIGCGGGIFSEPLARIGAEVTGIDTSLELIDVAKEHALLDSNLSGRLNYIQSTIEEFEKDNLEKYDAVIASEVLEHVSDARLFLKCCSSIIKPGGSLFITTINKTLPSWLGAIIAAEYVLKLVPIGTHDWDKFISPEEVQRFLEICGLKTKLIHGMIFNPIKYEWSWSSNTSINYALHAIKQ</sequence>
<dbReference type="Proteomes" id="UP001607302">
    <property type="component" value="Unassembled WGS sequence"/>
</dbReference>
<comment type="cofactor">
    <cofactor evidence="5">
        <name>Mg(2+)</name>
        <dbReference type="ChEBI" id="CHEBI:18420"/>
    </cofactor>
</comment>
<comment type="similarity">
    <text evidence="5">Belongs to the class I-like SAM-binding methyltransferase superfamily. UbiG/COQ3 family.</text>
</comment>
<gene>
    <name evidence="5" type="primary">coq3</name>
    <name evidence="6" type="ORF">V1478_009638</name>
</gene>
<dbReference type="InterPro" id="IPR010233">
    <property type="entry name" value="UbiG_MeTrfase"/>
</dbReference>
<feature type="binding site" evidence="5">
    <location>
        <position position="171"/>
    </location>
    <ligand>
        <name>S-adenosyl-L-methionine</name>
        <dbReference type="ChEBI" id="CHEBI:59789"/>
    </ligand>
</feature>
<evidence type="ECO:0000256" key="5">
    <source>
        <dbReference type="HAMAP-Rule" id="MF_03190"/>
    </source>
</evidence>
<comment type="function">
    <text evidence="5">O-methyltransferase required for two non-consecutive steps during ubiquinone biosynthesis. Catalyzes the 2 O-methylation of 3,4-dihydroxy-5-(all-trans-polyprenyl)benzoic acid into 4-hydroxy-3-methoxy-5-(all-trans-polyprenyl)benzoic acid. Also catalyzes the last step of ubiquinone biosynthesis by mediating methylation of 3-demethylubiquinone into ubiquinone. Also able to mediate the methylation of 3-demethylubiquinol into ubiquinol.</text>
</comment>
<feature type="binding site" evidence="5">
    <location>
        <position position="103"/>
    </location>
    <ligand>
        <name>S-adenosyl-L-methionine</name>
        <dbReference type="ChEBI" id="CHEBI:59789"/>
    </ligand>
</feature>
<evidence type="ECO:0000313" key="7">
    <source>
        <dbReference type="Proteomes" id="UP001607302"/>
    </source>
</evidence>
<keyword evidence="5" id="KW-0479">Metal-binding</keyword>
<evidence type="ECO:0000256" key="4">
    <source>
        <dbReference type="ARBA" id="ARBA00022691"/>
    </source>
</evidence>
<dbReference type="GO" id="GO:0032259">
    <property type="term" value="P:methylation"/>
    <property type="evidence" value="ECO:0007669"/>
    <property type="project" value="UniProtKB-KW"/>
</dbReference>
<comment type="pathway">
    <text evidence="5">Cofactor biosynthesis; ubiquinone biosynthesis.</text>
</comment>
<evidence type="ECO:0000256" key="1">
    <source>
        <dbReference type="ARBA" id="ARBA00022603"/>
    </source>
</evidence>
<keyword evidence="3 5" id="KW-0831">Ubiquinone biosynthesis</keyword>
<dbReference type="CDD" id="cd02440">
    <property type="entry name" value="AdoMet_MTases"/>
    <property type="match status" value="1"/>
</dbReference>
<dbReference type="PANTHER" id="PTHR43464">
    <property type="entry name" value="METHYLTRANSFERASE"/>
    <property type="match status" value="1"/>
</dbReference>
<evidence type="ECO:0000256" key="3">
    <source>
        <dbReference type="ARBA" id="ARBA00022688"/>
    </source>
</evidence>
<organism evidence="6 7">
    <name type="scientific">Vespula squamosa</name>
    <name type="common">Southern yellow jacket</name>
    <name type="synonym">Wasp</name>
    <dbReference type="NCBI Taxonomy" id="30214"/>
    <lineage>
        <taxon>Eukaryota</taxon>
        <taxon>Metazoa</taxon>
        <taxon>Ecdysozoa</taxon>
        <taxon>Arthropoda</taxon>
        <taxon>Hexapoda</taxon>
        <taxon>Insecta</taxon>
        <taxon>Pterygota</taxon>
        <taxon>Neoptera</taxon>
        <taxon>Endopterygota</taxon>
        <taxon>Hymenoptera</taxon>
        <taxon>Apocrita</taxon>
        <taxon>Aculeata</taxon>
        <taxon>Vespoidea</taxon>
        <taxon>Vespidae</taxon>
        <taxon>Vespinae</taxon>
        <taxon>Vespula</taxon>
    </lineage>
</organism>
<keyword evidence="1 5" id="KW-0489">Methyltransferase</keyword>
<feature type="binding site" evidence="5">
    <location>
        <position position="172"/>
    </location>
    <ligand>
        <name>Mg(2+)</name>
        <dbReference type="ChEBI" id="CHEBI:18420"/>
    </ligand>
</feature>
<feature type="binding site" evidence="5">
    <location>
        <position position="176"/>
    </location>
    <ligand>
        <name>Mg(2+)</name>
        <dbReference type="ChEBI" id="CHEBI:18420"/>
    </ligand>
</feature>
<dbReference type="EMBL" id="JAUDFV010000141">
    <property type="protein sequence ID" value="KAL2722775.1"/>
    <property type="molecule type" value="Genomic_DNA"/>
</dbReference>
<name>A0ABD2AQI9_VESSQ</name>
<comment type="catalytic activity">
    <reaction evidence="5">
        <text>a 3-demethylubiquinone + S-adenosyl-L-methionine = a ubiquinone + S-adenosyl-L-homocysteine</text>
        <dbReference type="Rhea" id="RHEA:81215"/>
        <dbReference type="Rhea" id="RHEA-COMP:9565"/>
        <dbReference type="Rhea" id="RHEA-COMP:19654"/>
        <dbReference type="ChEBI" id="CHEBI:16389"/>
        <dbReference type="ChEBI" id="CHEBI:57856"/>
        <dbReference type="ChEBI" id="CHEBI:59789"/>
        <dbReference type="ChEBI" id="CHEBI:231825"/>
    </reaction>
</comment>
<comment type="subcellular location">
    <subcellularLocation>
        <location evidence="5">Mitochondrion inner membrane</location>
        <topology evidence="5">Peripheral membrane protein</topology>
        <orientation evidence="5">Matrix side</orientation>
    </subcellularLocation>
</comment>
<dbReference type="InterPro" id="IPR029063">
    <property type="entry name" value="SAM-dependent_MTases_sf"/>
</dbReference>
<reference evidence="6 7" key="1">
    <citation type="journal article" date="2024" name="Ann. Entomol. Soc. Am.">
        <title>Genomic analyses of the southern and eastern yellowjacket wasps (Hymenoptera: Vespidae) reveal evolutionary signatures of social life.</title>
        <authorList>
            <person name="Catto M.A."/>
            <person name="Caine P.B."/>
            <person name="Orr S.E."/>
            <person name="Hunt B.G."/>
            <person name="Goodisman M.A.D."/>
        </authorList>
    </citation>
    <scope>NUCLEOTIDE SEQUENCE [LARGE SCALE GENOMIC DNA]</scope>
    <source>
        <strain evidence="6">233</strain>
        <tissue evidence="6">Head and thorax</tissue>
    </source>
</reference>